<dbReference type="RefSeq" id="WP_206427218.1">
    <property type="nucleotide sequence ID" value="NZ_JBHRSX010000092.1"/>
</dbReference>
<gene>
    <name evidence="3" type="ORF">ACFOEW_16720</name>
</gene>
<feature type="signal peptide" evidence="2">
    <location>
        <begin position="1"/>
        <end position="30"/>
    </location>
</feature>
<name>A0ABV7JZL7_9ALTE</name>
<evidence type="ECO:0000256" key="2">
    <source>
        <dbReference type="SAM" id="SignalP"/>
    </source>
</evidence>
<comment type="caution">
    <text evidence="3">The sequence shown here is derived from an EMBL/GenBank/DDBJ whole genome shotgun (WGS) entry which is preliminary data.</text>
</comment>
<dbReference type="InterPro" id="IPR005534">
    <property type="entry name" value="Curli_assmbl/transp-comp_CsgG"/>
</dbReference>
<evidence type="ECO:0000313" key="3">
    <source>
        <dbReference type="EMBL" id="MFC3203454.1"/>
    </source>
</evidence>
<protein>
    <submittedName>
        <fullName evidence="3">CsgG/HfaB family protein</fullName>
    </submittedName>
</protein>
<dbReference type="EMBL" id="JBHRSX010000092">
    <property type="protein sequence ID" value="MFC3203454.1"/>
    <property type="molecule type" value="Genomic_DNA"/>
</dbReference>
<keyword evidence="4" id="KW-1185">Reference proteome</keyword>
<evidence type="ECO:0000313" key="4">
    <source>
        <dbReference type="Proteomes" id="UP001595477"/>
    </source>
</evidence>
<dbReference type="Proteomes" id="UP001595477">
    <property type="component" value="Unassembled WGS sequence"/>
</dbReference>
<keyword evidence="2" id="KW-0732">Signal</keyword>
<feature type="chain" id="PRO_5046044878" evidence="2">
    <location>
        <begin position="31"/>
        <end position="451"/>
    </location>
</feature>
<reference evidence="4" key="1">
    <citation type="journal article" date="2019" name="Int. J. Syst. Evol. Microbiol.">
        <title>The Global Catalogue of Microorganisms (GCM) 10K type strain sequencing project: providing services to taxonomists for standard genome sequencing and annotation.</title>
        <authorList>
            <consortium name="The Broad Institute Genomics Platform"/>
            <consortium name="The Broad Institute Genome Sequencing Center for Infectious Disease"/>
            <person name="Wu L."/>
            <person name="Ma J."/>
        </authorList>
    </citation>
    <scope>NUCLEOTIDE SEQUENCE [LARGE SCALE GENOMIC DNA]</scope>
    <source>
        <strain evidence="4">KCTC 52449</strain>
    </source>
</reference>
<evidence type="ECO:0000256" key="1">
    <source>
        <dbReference type="SAM" id="MobiDB-lite"/>
    </source>
</evidence>
<feature type="region of interest" description="Disordered" evidence="1">
    <location>
        <begin position="275"/>
        <end position="303"/>
    </location>
</feature>
<proteinExistence type="predicted"/>
<organism evidence="3 4">
    <name type="scientific">Alteromonas oceani</name>
    <dbReference type="NCBI Taxonomy" id="2071609"/>
    <lineage>
        <taxon>Bacteria</taxon>
        <taxon>Pseudomonadati</taxon>
        <taxon>Pseudomonadota</taxon>
        <taxon>Gammaproteobacteria</taxon>
        <taxon>Alteromonadales</taxon>
        <taxon>Alteromonadaceae</taxon>
        <taxon>Alteromonas/Salinimonas group</taxon>
        <taxon>Alteromonas</taxon>
    </lineage>
</organism>
<accession>A0ABV7JZL7</accession>
<dbReference type="Pfam" id="PF03783">
    <property type="entry name" value="CsgG"/>
    <property type="match status" value="1"/>
</dbReference>
<sequence>MKTINSKVVKPFKQTPIKSLKLLTIASALAFQTACMSTNPMMGGSDSTVTGAAGGANASENNTALEKCDTPLGTASIFEDTTLPWWQDYRRTYPKVGSTVPILRLMIQQSNCFVIVERGRAMNAMNRERQLMQSGQLRSTSNIGAGQMVAADYTVSPEIMFAEKTASGKAIGGALLGGLGSLVGGAFDKNEAATTLMLIDNRSGVQLSSSYGSSSNYDFGMFAGMFGGGVGGAGGAYSKTPEGKMLTTAFADSFNNMVKALRNYKAQEVEGGLGNGGSLSVSGAQDAKPQTQPIPQEPSPPLVSTAVYVEPTPASTSVNRSKSYNFDIDEYDEDAFNQYFEWLKNTGPLVTAFASFDPENNSNAFGGMSISSVATMLLGQLDTYRIELEAWPYEARAEAWRVMGKRIESHSKIFERNRQMALKNERLSEDVRYMISDIQLVTKENLFPEGI</sequence>